<gene>
    <name evidence="3" type="ORF">ER308_02740</name>
</gene>
<name>A0A411YBN4_9ACTN</name>
<dbReference type="InterPro" id="IPR016181">
    <property type="entry name" value="Acyl_CoA_acyltransferase"/>
</dbReference>
<dbReference type="AlphaFoldDB" id="A0A411YBN4"/>
<dbReference type="KEGG" id="erz:ER308_02740"/>
<evidence type="ECO:0000313" key="3">
    <source>
        <dbReference type="EMBL" id="QBI18588.1"/>
    </source>
</evidence>
<dbReference type="Gene3D" id="3.40.630.30">
    <property type="match status" value="1"/>
</dbReference>
<accession>A0A411YBN4</accession>
<dbReference type="InterPro" id="IPR000182">
    <property type="entry name" value="GNAT_dom"/>
</dbReference>
<reference evidence="3 4" key="1">
    <citation type="submission" date="2019-01" db="EMBL/GenBank/DDBJ databases">
        <title>Egibacter rhizosphaerae EGI 80759T.</title>
        <authorList>
            <person name="Chen D.-D."/>
            <person name="Tian Y."/>
            <person name="Jiao J.-Y."/>
            <person name="Zhang X.-T."/>
            <person name="Zhang Y.-G."/>
            <person name="Zhang Y."/>
            <person name="Xiao M."/>
            <person name="Shu W.-S."/>
            <person name="Li W.-J."/>
        </authorList>
    </citation>
    <scope>NUCLEOTIDE SEQUENCE [LARGE SCALE GENOMIC DNA]</scope>
    <source>
        <strain evidence="3 4">EGI 80759</strain>
    </source>
</reference>
<protein>
    <submittedName>
        <fullName evidence="3">GNAT family N-acetyltransferase</fullName>
    </submittedName>
</protein>
<evidence type="ECO:0000256" key="1">
    <source>
        <dbReference type="SAM" id="MobiDB-lite"/>
    </source>
</evidence>
<evidence type="ECO:0000313" key="4">
    <source>
        <dbReference type="Proteomes" id="UP000291469"/>
    </source>
</evidence>
<keyword evidence="3" id="KW-0808">Transferase</keyword>
<dbReference type="GO" id="GO:0016747">
    <property type="term" value="F:acyltransferase activity, transferring groups other than amino-acyl groups"/>
    <property type="evidence" value="ECO:0007669"/>
    <property type="project" value="InterPro"/>
</dbReference>
<proteinExistence type="predicted"/>
<dbReference type="Proteomes" id="UP000291469">
    <property type="component" value="Chromosome"/>
</dbReference>
<dbReference type="SUPFAM" id="SSF55729">
    <property type="entry name" value="Acyl-CoA N-acyltransferases (Nat)"/>
    <property type="match status" value="1"/>
</dbReference>
<feature type="region of interest" description="Disordered" evidence="1">
    <location>
        <begin position="35"/>
        <end position="70"/>
    </location>
</feature>
<dbReference type="OrthoDB" id="3771710at2"/>
<feature type="domain" description="N-acetyltransferase" evidence="2">
    <location>
        <begin position="89"/>
        <end position="137"/>
    </location>
</feature>
<sequence>MRSVISVTRRGLSGACRRCIDGRVSRGALIVARRTALARRSQRSSHRRPPPPDLALPARPRSGGRHRGARARRLRAVLVRPRHEGRPVEPLRTEDDHQRRGLARHLVTAGLRRLVDLGAERIRISWEAENPASSAVYPGHRLCPDATDAHLRAATLSPNEPTKRSRVMSLTTPAVTFGTRPGGSCCVASLA</sequence>
<dbReference type="EMBL" id="CP036402">
    <property type="protein sequence ID" value="QBI18588.1"/>
    <property type="molecule type" value="Genomic_DNA"/>
</dbReference>
<evidence type="ECO:0000259" key="2">
    <source>
        <dbReference type="Pfam" id="PF00583"/>
    </source>
</evidence>
<keyword evidence="4" id="KW-1185">Reference proteome</keyword>
<organism evidence="3 4">
    <name type="scientific">Egibacter rhizosphaerae</name>
    <dbReference type="NCBI Taxonomy" id="1670831"/>
    <lineage>
        <taxon>Bacteria</taxon>
        <taxon>Bacillati</taxon>
        <taxon>Actinomycetota</taxon>
        <taxon>Nitriliruptoria</taxon>
        <taxon>Egibacterales</taxon>
        <taxon>Egibacteraceae</taxon>
        <taxon>Egibacter</taxon>
    </lineage>
</organism>
<feature type="compositionally biased region" description="Basic residues" evidence="1">
    <location>
        <begin position="36"/>
        <end position="49"/>
    </location>
</feature>
<dbReference type="Pfam" id="PF00583">
    <property type="entry name" value="Acetyltransf_1"/>
    <property type="match status" value="1"/>
</dbReference>